<dbReference type="SUPFAM" id="SSF53067">
    <property type="entry name" value="Actin-like ATPase domain"/>
    <property type="match status" value="2"/>
</dbReference>
<keyword evidence="4 6" id="KW-0418">Kinase</keyword>
<dbReference type="PROSITE" id="PS01076">
    <property type="entry name" value="ACETATE_KINASE_2"/>
    <property type="match status" value="1"/>
</dbReference>
<dbReference type="InterPro" id="IPR004372">
    <property type="entry name" value="Ac/propionate_kinase"/>
</dbReference>
<evidence type="ECO:0000256" key="1">
    <source>
        <dbReference type="ARBA" id="ARBA00008748"/>
    </source>
</evidence>
<feature type="binding site" evidence="6">
    <location>
        <begin position="214"/>
        <end position="218"/>
    </location>
    <ligand>
        <name>ATP</name>
        <dbReference type="ChEBI" id="CHEBI:30616"/>
    </ligand>
</feature>
<feature type="binding site" evidence="6">
    <location>
        <position position="7"/>
    </location>
    <ligand>
        <name>Mg(2+)</name>
        <dbReference type="ChEBI" id="CHEBI:18420"/>
    </ligand>
</feature>
<dbReference type="CDD" id="cd24010">
    <property type="entry name" value="ASKHA_NBD_AcK_PK"/>
    <property type="match status" value="1"/>
</dbReference>
<dbReference type="Proteomes" id="UP000658720">
    <property type="component" value="Unassembled WGS sequence"/>
</dbReference>
<comment type="similarity">
    <text evidence="1 6 7">Belongs to the acetokinase family.</text>
</comment>
<dbReference type="Pfam" id="PF00871">
    <property type="entry name" value="Acetate_kinase"/>
    <property type="match status" value="1"/>
</dbReference>
<feature type="binding site" evidence="6">
    <location>
        <begin position="289"/>
        <end position="291"/>
    </location>
    <ligand>
        <name>ATP</name>
        <dbReference type="ChEBI" id="CHEBI:30616"/>
    </ligand>
</feature>
<evidence type="ECO:0000256" key="6">
    <source>
        <dbReference type="HAMAP-Rule" id="MF_00020"/>
    </source>
</evidence>
<evidence type="ECO:0000256" key="7">
    <source>
        <dbReference type="RuleBase" id="RU003835"/>
    </source>
</evidence>
<comment type="function">
    <text evidence="6">Catalyzes the formation of acetyl phosphate from acetate and ATP. Can also catalyze the reverse reaction.</text>
</comment>
<organism evidence="8 9">
    <name type="scientific">Synechocystis salina LEGE 00031</name>
    <dbReference type="NCBI Taxonomy" id="1828736"/>
    <lineage>
        <taxon>Bacteria</taxon>
        <taxon>Bacillati</taxon>
        <taxon>Cyanobacteriota</taxon>
        <taxon>Cyanophyceae</taxon>
        <taxon>Synechococcales</taxon>
        <taxon>Merismopediaceae</taxon>
        <taxon>Synechocystis</taxon>
    </lineage>
</organism>
<keyword evidence="3 6" id="KW-0547">Nucleotide-binding</keyword>
<keyword evidence="9" id="KW-1185">Reference proteome</keyword>
<keyword evidence="6" id="KW-0460">Magnesium</keyword>
<dbReference type="PANTHER" id="PTHR21060">
    <property type="entry name" value="ACETATE KINASE"/>
    <property type="match status" value="1"/>
</dbReference>
<feature type="site" description="Transition state stabilizer" evidence="6">
    <location>
        <position position="186"/>
    </location>
</feature>
<dbReference type="HAMAP" id="MF_00020">
    <property type="entry name" value="Acetate_kinase"/>
    <property type="match status" value="1"/>
</dbReference>
<evidence type="ECO:0000313" key="8">
    <source>
        <dbReference type="EMBL" id="MBE9254035.1"/>
    </source>
</evidence>
<evidence type="ECO:0000256" key="5">
    <source>
        <dbReference type="ARBA" id="ARBA00022840"/>
    </source>
</evidence>
<dbReference type="PRINTS" id="PR00471">
    <property type="entry name" value="ACETATEKNASE"/>
</dbReference>
<feature type="binding site" evidence="6">
    <location>
        <begin position="337"/>
        <end position="341"/>
    </location>
    <ligand>
        <name>ATP</name>
        <dbReference type="ChEBI" id="CHEBI:30616"/>
    </ligand>
</feature>
<dbReference type="NCBIfam" id="TIGR00016">
    <property type="entry name" value="ackA"/>
    <property type="match status" value="1"/>
</dbReference>
<keyword evidence="5 6" id="KW-0067">ATP-binding</keyword>
<evidence type="ECO:0000256" key="2">
    <source>
        <dbReference type="ARBA" id="ARBA00022679"/>
    </source>
</evidence>
<proteinExistence type="inferred from homology"/>
<evidence type="ECO:0000313" key="9">
    <source>
        <dbReference type="Proteomes" id="UP000658720"/>
    </source>
</evidence>
<gene>
    <name evidence="6" type="primary">ackA</name>
    <name evidence="8" type="ORF">IQ217_09310</name>
</gene>
<dbReference type="RefSeq" id="WP_190599662.1">
    <property type="nucleotide sequence ID" value="NZ_JADEVV010000022.1"/>
</dbReference>
<dbReference type="GO" id="GO:0016301">
    <property type="term" value="F:kinase activity"/>
    <property type="evidence" value="ECO:0007669"/>
    <property type="project" value="UniProtKB-KW"/>
</dbReference>
<dbReference type="EMBL" id="JADEVV010000022">
    <property type="protein sequence ID" value="MBE9254035.1"/>
    <property type="molecule type" value="Genomic_DNA"/>
</dbReference>
<keyword evidence="2 6" id="KW-0808">Transferase</keyword>
<comment type="pathway">
    <text evidence="6">Metabolic intermediate biosynthesis; acetyl-CoA biosynthesis; acetyl-CoA from acetate: step 1/2.</text>
</comment>
<reference evidence="8 9" key="1">
    <citation type="submission" date="2020-10" db="EMBL/GenBank/DDBJ databases">
        <authorList>
            <person name="Castelo-Branco R."/>
            <person name="Eusebio N."/>
            <person name="Adriana R."/>
            <person name="Vieira A."/>
            <person name="Brugerolle De Fraissinette N."/>
            <person name="Rezende De Castro R."/>
            <person name="Schneider M.P."/>
            <person name="Vasconcelos V."/>
            <person name="Leao P.N."/>
        </authorList>
    </citation>
    <scope>NUCLEOTIDE SEQUENCE [LARGE SCALE GENOMIC DNA]</scope>
    <source>
        <strain evidence="8 9">LEGE 00031</strain>
    </source>
</reference>
<evidence type="ECO:0000256" key="3">
    <source>
        <dbReference type="ARBA" id="ARBA00022741"/>
    </source>
</evidence>
<protein>
    <recommendedName>
        <fullName evidence="6">Acetate kinase</fullName>
        <ecNumber evidence="6">2.7.2.1</ecNumber>
    </recommendedName>
    <alternativeName>
        <fullName evidence="6">Acetokinase</fullName>
    </alternativeName>
</protein>
<dbReference type="Gene3D" id="3.30.420.40">
    <property type="match status" value="2"/>
</dbReference>
<accession>A0ABR9VRP6</accession>
<dbReference type="PROSITE" id="PS01075">
    <property type="entry name" value="ACETATE_KINASE_1"/>
    <property type="match status" value="1"/>
</dbReference>
<feature type="binding site" evidence="6">
    <location>
        <position position="98"/>
    </location>
    <ligand>
        <name>substrate</name>
    </ligand>
</feature>
<comment type="caution">
    <text evidence="8">The sequence shown here is derived from an EMBL/GenBank/DDBJ whole genome shotgun (WGS) entry which is preliminary data.</text>
</comment>
<name>A0ABR9VRP6_9SYNC</name>
<comment type="cofactor">
    <cofactor evidence="6">
        <name>Mg(2+)</name>
        <dbReference type="ChEBI" id="CHEBI:18420"/>
    </cofactor>
    <cofactor evidence="6">
        <name>Mn(2+)</name>
        <dbReference type="ChEBI" id="CHEBI:29035"/>
    </cofactor>
    <text evidence="6">Mg(2+). Can also accept Mn(2+).</text>
</comment>
<feature type="active site" description="Proton donor/acceptor" evidence="6">
    <location>
        <position position="155"/>
    </location>
</feature>
<evidence type="ECO:0000256" key="4">
    <source>
        <dbReference type="ARBA" id="ARBA00022777"/>
    </source>
</evidence>
<feature type="binding site" evidence="6">
    <location>
        <position position="390"/>
    </location>
    <ligand>
        <name>Mg(2+)</name>
        <dbReference type="ChEBI" id="CHEBI:18420"/>
    </ligand>
</feature>
<dbReference type="InterPro" id="IPR000890">
    <property type="entry name" value="Aliphatic_acid_kin_short-chain"/>
</dbReference>
<comment type="subunit">
    <text evidence="6">Homodimer.</text>
</comment>
<dbReference type="InterPro" id="IPR043129">
    <property type="entry name" value="ATPase_NBD"/>
</dbReference>
<dbReference type="InterPro" id="IPR023865">
    <property type="entry name" value="Aliphatic_acid_kinase_CS"/>
</dbReference>
<comment type="catalytic activity">
    <reaction evidence="6">
        <text>acetate + ATP = acetyl phosphate + ADP</text>
        <dbReference type="Rhea" id="RHEA:11352"/>
        <dbReference type="ChEBI" id="CHEBI:22191"/>
        <dbReference type="ChEBI" id="CHEBI:30089"/>
        <dbReference type="ChEBI" id="CHEBI:30616"/>
        <dbReference type="ChEBI" id="CHEBI:456216"/>
        <dbReference type="EC" id="2.7.2.1"/>
    </reaction>
</comment>
<keyword evidence="6" id="KW-0963">Cytoplasm</keyword>
<comment type="subcellular location">
    <subcellularLocation>
        <location evidence="6">Cytoplasm</location>
    </subcellularLocation>
</comment>
<keyword evidence="6" id="KW-0479">Metal-binding</keyword>
<sequence>MKFLILNAGSSSQKSCLYELAGDRLPETAPEPLWEAFIDWTVLENQGRLMVETPGQKQVIILETGDRQRGIARMLDTLVIGDHAVLKSLGEIDLVGHRVVHGGTNYAEATLITPTVQQAIADLIPLAPAHNPAHLEGIEAIGEQLGDVPQIAVFDTAFHRTIAAPAAEYPIPQAWTDLGIRRYGFHGTSHKYCAQKTAEILGKPLTELKLITCHIGNGASLTAIKNGVSIDTTMGFTPLEGLMMGARSGSIDPAIVLFLQETQGLTPAEINATLNKKSGLLGVSGRSPDLRVILQAKAEGDEQAQLAYAMYIHCFRRCLGAMVASLEGLDTLVFTAGVGENAATVRADVCQAFQFLGLKLDPELNDRSPRNAVISTPDSLVKVVIVHTEEDWAIAQDCWQWWHSQGPGKKP</sequence>
<feature type="site" description="Transition state stabilizer" evidence="6">
    <location>
        <position position="247"/>
    </location>
</feature>
<dbReference type="PIRSF" id="PIRSF000722">
    <property type="entry name" value="Acetate_prop_kin"/>
    <property type="match status" value="1"/>
</dbReference>
<feature type="binding site" evidence="6">
    <location>
        <position position="14"/>
    </location>
    <ligand>
        <name>ATP</name>
        <dbReference type="ChEBI" id="CHEBI:30616"/>
    </ligand>
</feature>
<dbReference type="EC" id="2.7.2.1" evidence="6"/>
<dbReference type="PANTHER" id="PTHR21060:SF15">
    <property type="entry name" value="ACETATE KINASE-RELATED"/>
    <property type="match status" value="1"/>
</dbReference>